<dbReference type="PANTHER" id="PTHR33199">
    <property type="entry name" value="MACPF DOMAIN-CONTAINING PROTEIN CAD1"/>
    <property type="match status" value="1"/>
</dbReference>
<protein>
    <recommendedName>
        <fullName evidence="2">MACPF domain-containing protein</fullName>
    </recommendedName>
</protein>
<dbReference type="GO" id="GO:0005886">
    <property type="term" value="C:plasma membrane"/>
    <property type="evidence" value="ECO:0007669"/>
    <property type="project" value="TreeGrafter"/>
</dbReference>
<dbReference type="PANTHER" id="PTHR33199:SF8">
    <property type="entry name" value="MACPF DOMAIN-CONTAINING PROTEIN NSL1"/>
    <property type="match status" value="1"/>
</dbReference>
<dbReference type="InterPro" id="IPR020864">
    <property type="entry name" value="MACPF"/>
</dbReference>
<dbReference type="GO" id="GO:2000031">
    <property type="term" value="P:regulation of salicylic acid mediated signaling pathway"/>
    <property type="evidence" value="ECO:0007669"/>
    <property type="project" value="InterPro"/>
</dbReference>
<dbReference type="AlphaFoldDB" id="A0AAD3S6Y1"/>
<evidence type="ECO:0000256" key="1">
    <source>
        <dbReference type="SAM" id="MobiDB-lite"/>
    </source>
</evidence>
<gene>
    <name evidence="3" type="ORF">Nepgr_007305</name>
</gene>
<dbReference type="EMBL" id="BSYO01000005">
    <property type="protein sequence ID" value="GMH05465.1"/>
    <property type="molecule type" value="Genomic_DNA"/>
</dbReference>
<evidence type="ECO:0000313" key="4">
    <source>
        <dbReference type="Proteomes" id="UP001279734"/>
    </source>
</evidence>
<reference evidence="3" key="1">
    <citation type="submission" date="2023-05" db="EMBL/GenBank/DDBJ databases">
        <title>Nepenthes gracilis genome sequencing.</title>
        <authorList>
            <person name="Fukushima K."/>
        </authorList>
    </citation>
    <scope>NUCLEOTIDE SEQUENCE</scope>
    <source>
        <strain evidence="3">SING2019-196</strain>
    </source>
</reference>
<comment type="caution">
    <text evidence="3">The sequence shown here is derived from an EMBL/GenBank/DDBJ whole genome shotgun (WGS) entry which is preliminary data.</text>
</comment>
<sequence length="607" mass="67022">MKPMDAQSVAEKAVSVIGCGYDLTADLRLSSCKTGPSGSRLIEMDEPLSRDLVLPGGIVVPNVSPFIKCDKGERTRFRTDVLSFNQMSEQFNQELSLSGKIPSGLFNMMFDFKGSWQKDAASTKGLAFDGWFITLYTIELARTHMKLLEDVKREVPSSWDPAALAEFIDKYGTHIIVGVKIGGKDVIHIKQLQSSSLQPEETQQLLKSLANERFSEDFKKRSLSDSETIQGKPKDGNDGAWELHSALTNSFMPLISPHSQNDDLLSIHIRRGGIDLGNHKQWLSTIPEAPNVISMSFVPITSLLNGVQGCGFLSHAMNLYLRYKPPIEELAEFLEFQLSRQWAPAYGDLPLGLYRKRTASSSLHCVFTGPKLYVNTAQVNTENRPVAGIRLFLEGKRSDHLAIHLQHLSSLPKILKLSDDHCCQPIVGAANRGFIKPIKRGIFSYICTAPIEHNTECTEGAAPIVTKAWFQVKATGMKKVLFLRLGFAMVASAKIRKSEWDGPLTLHQKSGMISNLISGRISRGLTPPQEPRKPDINSGLFAGGPPKPGKAPKLSSIVDTREMVRGPEEHPGYWVITGAKLCTEGGKISIKAKYSLLTFMSEESTLM</sequence>
<name>A0AAD3S6Y1_NEPGR</name>
<keyword evidence="4" id="KW-1185">Reference proteome</keyword>
<feature type="domain" description="MACPF" evidence="2">
    <location>
        <begin position="1"/>
        <end position="334"/>
    </location>
</feature>
<organism evidence="3 4">
    <name type="scientific">Nepenthes gracilis</name>
    <name type="common">Slender pitcher plant</name>
    <dbReference type="NCBI Taxonomy" id="150966"/>
    <lineage>
        <taxon>Eukaryota</taxon>
        <taxon>Viridiplantae</taxon>
        <taxon>Streptophyta</taxon>
        <taxon>Embryophyta</taxon>
        <taxon>Tracheophyta</taxon>
        <taxon>Spermatophyta</taxon>
        <taxon>Magnoliopsida</taxon>
        <taxon>eudicotyledons</taxon>
        <taxon>Gunneridae</taxon>
        <taxon>Pentapetalae</taxon>
        <taxon>Caryophyllales</taxon>
        <taxon>Nepenthaceae</taxon>
        <taxon>Nepenthes</taxon>
    </lineage>
</organism>
<evidence type="ECO:0000259" key="2">
    <source>
        <dbReference type="PROSITE" id="PS51412"/>
    </source>
</evidence>
<feature type="region of interest" description="Disordered" evidence="1">
    <location>
        <begin position="525"/>
        <end position="555"/>
    </location>
</feature>
<dbReference type="GO" id="GO:0009626">
    <property type="term" value="P:plant-type hypersensitive response"/>
    <property type="evidence" value="ECO:0007669"/>
    <property type="project" value="TreeGrafter"/>
</dbReference>
<evidence type="ECO:0000313" key="3">
    <source>
        <dbReference type="EMBL" id="GMH05465.1"/>
    </source>
</evidence>
<proteinExistence type="predicted"/>
<dbReference type="Pfam" id="PF01823">
    <property type="entry name" value="MACPF"/>
    <property type="match status" value="1"/>
</dbReference>
<accession>A0AAD3S6Y1</accession>
<dbReference type="SMART" id="SM00457">
    <property type="entry name" value="MACPF"/>
    <property type="match status" value="1"/>
</dbReference>
<dbReference type="PROSITE" id="PS51412">
    <property type="entry name" value="MACPF_2"/>
    <property type="match status" value="1"/>
</dbReference>
<dbReference type="InterPro" id="IPR044663">
    <property type="entry name" value="CAD1/NSL1-like"/>
</dbReference>
<dbReference type="Proteomes" id="UP001279734">
    <property type="component" value="Unassembled WGS sequence"/>
</dbReference>